<name>M1WCB4_CLAP2</name>
<feature type="region of interest" description="Disordered" evidence="1">
    <location>
        <begin position="266"/>
        <end position="302"/>
    </location>
</feature>
<keyword evidence="3" id="KW-1185">Reference proteome</keyword>
<dbReference type="eggNOG" id="ENOG502S1YN">
    <property type="taxonomic scope" value="Eukaryota"/>
</dbReference>
<dbReference type="PhylomeDB" id="M1WCB4"/>
<reference evidence="2 3" key="1">
    <citation type="journal article" date="2013" name="PLoS Genet.">
        <title>Plant-symbiotic fungi as chemical engineers: Multi-genome analysis of the Clavicipitaceae reveals dynamics of alkaloid loci.</title>
        <authorList>
            <person name="Schardl C.L."/>
            <person name="Young C.A."/>
            <person name="Hesse U."/>
            <person name="Amyotte S.G."/>
            <person name="Andreeva K."/>
            <person name="Calie P.J."/>
            <person name="Fleetwood D.J."/>
            <person name="Haws D.C."/>
            <person name="Moore N."/>
            <person name="Oeser B."/>
            <person name="Panaccione D.G."/>
            <person name="Schweri K.K."/>
            <person name="Voisey C.R."/>
            <person name="Farman M.L."/>
            <person name="Jaromczyk J.W."/>
            <person name="Roe B.A."/>
            <person name="O'Sullivan D.M."/>
            <person name="Scott B."/>
            <person name="Tudzynski P."/>
            <person name="An Z."/>
            <person name="Arnaoudova E.G."/>
            <person name="Bullock C.T."/>
            <person name="Charlton N.D."/>
            <person name="Chen L."/>
            <person name="Cox M."/>
            <person name="Dinkins R.D."/>
            <person name="Florea S."/>
            <person name="Glenn A.E."/>
            <person name="Gordon A."/>
            <person name="Gueldener U."/>
            <person name="Harris D.R."/>
            <person name="Hollin W."/>
            <person name="Jaromczyk J."/>
            <person name="Johnson R.D."/>
            <person name="Khan A.K."/>
            <person name="Leistner E."/>
            <person name="Leuchtmann A."/>
            <person name="Li C."/>
            <person name="Liu J."/>
            <person name="Liu J."/>
            <person name="Liu M."/>
            <person name="Mace W."/>
            <person name="Machado C."/>
            <person name="Nagabhyru P."/>
            <person name="Pan J."/>
            <person name="Schmid J."/>
            <person name="Sugawara K."/>
            <person name="Steiner U."/>
            <person name="Takach J.E."/>
            <person name="Tanaka E."/>
            <person name="Webb J.S."/>
            <person name="Wilson E.V."/>
            <person name="Wiseman J.L."/>
            <person name="Yoshida R."/>
            <person name="Zeng Z."/>
        </authorList>
    </citation>
    <scope>NUCLEOTIDE SEQUENCE [LARGE SCALE GENOMIC DNA]</scope>
    <source>
        <strain evidence="2 3">20.1</strain>
    </source>
</reference>
<dbReference type="STRING" id="1111077.M1WCB4"/>
<dbReference type="InterPro" id="IPR043472">
    <property type="entry name" value="Macro_dom-like"/>
</dbReference>
<feature type="compositionally biased region" description="Polar residues" evidence="1">
    <location>
        <begin position="1"/>
        <end position="11"/>
    </location>
</feature>
<dbReference type="EMBL" id="CAGA01000010">
    <property type="protein sequence ID" value="CCE28774.1"/>
    <property type="molecule type" value="Genomic_DNA"/>
</dbReference>
<sequence length="340" mass="38227">MDAGHPSQQVAGETENLLPSNLPPVVSRSVSYKSYGPMTNITRHTQSILSIEPPEFRVVHGDPVKVALNCATANGGIRVPFICAANRYGPGRRHHDQRPTYEEDLCGRSSLLDTLTRTGPNTFGLPHHPIAKVGGVFSDRVAVYFGPRWDYYEKLEPTPDLPVVSVPPLRKPRVNEIGSLYYYANGKDKSIMTEKICCALRVCLDHKYDRVVIGDFGLGDGYLNPPQELAEIWRDLLLFDPNLRGQFKSVHFVFMDPLQCTTQCHRDEKQKDAEKNRLRMSARKGTTSTSTRRRTKPLSSRPVPMDMEVFESVFHPDEIKRVRANSASGSSTNMVLSWET</sequence>
<evidence type="ECO:0000313" key="2">
    <source>
        <dbReference type="EMBL" id="CCE28774.1"/>
    </source>
</evidence>
<protein>
    <recommendedName>
        <fullName evidence="4">Microbial-type PARG catalytic domain-containing protein</fullName>
    </recommendedName>
</protein>
<dbReference type="Proteomes" id="UP000016801">
    <property type="component" value="Unassembled WGS sequence"/>
</dbReference>
<dbReference type="AlphaFoldDB" id="M1WCB4"/>
<dbReference type="HOGENOM" id="CLU_024412_1_0_1"/>
<dbReference type="Gene3D" id="3.40.220.10">
    <property type="entry name" value="Leucine Aminopeptidase, subunit E, domain 1"/>
    <property type="match status" value="1"/>
</dbReference>
<organism evidence="2 3">
    <name type="scientific">Claviceps purpurea (strain 20.1)</name>
    <name type="common">Ergot fungus</name>
    <name type="synonym">Sphacelia segetum</name>
    <dbReference type="NCBI Taxonomy" id="1111077"/>
    <lineage>
        <taxon>Eukaryota</taxon>
        <taxon>Fungi</taxon>
        <taxon>Dikarya</taxon>
        <taxon>Ascomycota</taxon>
        <taxon>Pezizomycotina</taxon>
        <taxon>Sordariomycetes</taxon>
        <taxon>Hypocreomycetidae</taxon>
        <taxon>Hypocreales</taxon>
        <taxon>Clavicipitaceae</taxon>
        <taxon>Claviceps</taxon>
    </lineage>
</organism>
<dbReference type="PANTHER" id="PTHR35596:SF2">
    <property type="entry name" value="MICROBIAL-TYPE PARG CATALYTIC DOMAIN-CONTAINING PROTEIN"/>
    <property type="match status" value="1"/>
</dbReference>
<comment type="caution">
    <text evidence="2">The sequence shown here is derived from an EMBL/GenBank/DDBJ whole genome shotgun (WGS) entry which is preliminary data.</text>
</comment>
<feature type="compositionally biased region" description="Basic and acidic residues" evidence="1">
    <location>
        <begin position="266"/>
        <end position="277"/>
    </location>
</feature>
<dbReference type="PANTHER" id="PTHR35596">
    <property type="entry name" value="DUF2263 DOMAIN-CONTAINING PROTEIN"/>
    <property type="match status" value="1"/>
</dbReference>
<feature type="region of interest" description="Disordered" evidence="1">
    <location>
        <begin position="1"/>
        <end position="23"/>
    </location>
</feature>
<evidence type="ECO:0000256" key="1">
    <source>
        <dbReference type="SAM" id="MobiDB-lite"/>
    </source>
</evidence>
<accession>M1WCB4</accession>
<gene>
    <name evidence="2" type="ORF">CPUR_02463</name>
</gene>
<proteinExistence type="predicted"/>
<dbReference type="OrthoDB" id="9985428at2759"/>
<evidence type="ECO:0008006" key="4">
    <source>
        <dbReference type="Google" id="ProtNLM"/>
    </source>
</evidence>
<evidence type="ECO:0000313" key="3">
    <source>
        <dbReference type="Proteomes" id="UP000016801"/>
    </source>
</evidence>
<dbReference type="VEuPathDB" id="FungiDB:CPUR_02463"/>